<accession>A0A1G5RUT1</accession>
<evidence type="ECO:0000256" key="4">
    <source>
        <dbReference type="ARBA" id="ARBA00023002"/>
    </source>
</evidence>
<dbReference type="InterPro" id="IPR022674">
    <property type="entry name" value="G6P_DH_NAD-bd"/>
</dbReference>
<evidence type="ECO:0000256" key="3">
    <source>
        <dbReference type="ARBA" id="ARBA00022857"/>
    </source>
</evidence>
<dbReference type="STRING" id="1120920.SAMN03080599_00865"/>
<dbReference type="GO" id="GO:0005829">
    <property type="term" value="C:cytosol"/>
    <property type="evidence" value="ECO:0007669"/>
    <property type="project" value="TreeGrafter"/>
</dbReference>
<evidence type="ECO:0000313" key="8">
    <source>
        <dbReference type="EMBL" id="SCZ77667.1"/>
    </source>
</evidence>
<dbReference type="Pfam" id="PF00479">
    <property type="entry name" value="G6PD_N"/>
    <property type="match status" value="1"/>
</dbReference>
<evidence type="ECO:0000259" key="7">
    <source>
        <dbReference type="Pfam" id="PF02781"/>
    </source>
</evidence>
<reference evidence="8 9" key="1">
    <citation type="submission" date="2016-10" db="EMBL/GenBank/DDBJ databases">
        <authorList>
            <person name="de Groot N.N."/>
        </authorList>
    </citation>
    <scope>NUCLEOTIDE SEQUENCE [LARGE SCALE GENOMIC DNA]</scope>
    <source>
        <strain evidence="8 9">DSM 2784</strain>
    </source>
</reference>
<name>A0A1G5RUT1_9FIRM</name>
<dbReference type="Gene3D" id="3.30.360.10">
    <property type="entry name" value="Dihydrodipicolinate Reductase, domain 2"/>
    <property type="match status" value="1"/>
</dbReference>
<feature type="domain" description="Glucose-6-phosphate dehydrogenase NAD-binding" evidence="6">
    <location>
        <begin position="6"/>
        <end position="186"/>
    </location>
</feature>
<dbReference type="PIRSF" id="PIRSF000110">
    <property type="entry name" value="G6PD"/>
    <property type="match status" value="1"/>
</dbReference>
<protein>
    <submittedName>
        <fullName evidence="8">Glucose-6-phosphate 1-dehydrogenase</fullName>
    </submittedName>
</protein>
<keyword evidence="5" id="KW-0119">Carbohydrate metabolism</keyword>
<dbReference type="PANTHER" id="PTHR23429:SF0">
    <property type="entry name" value="GLUCOSE-6-PHOSPHATE 1-DEHYDROGENASE"/>
    <property type="match status" value="1"/>
</dbReference>
<dbReference type="InterPro" id="IPR001282">
    <property type="entry name" value="G6P_DH"/>
</dbReference>
<evidence type="ECO:0000313" key="9">
    <source>
        <dbReference type="Proteomes" id="UP000199208"/>
    </source>
</evidence>
<dbReference type="SUPFAM" id="SSF51735">
    <property type="entry name" value="NAD(P)-binding Rossmann-fold domains"/>
    <property type="match status" value="1"/>
</dbReference>
<evidence type="ECO:0000256" key="5">
    <source>
        <dbReference type="ARBA" id="ARBA00023277"/>
    </source>
</evidence>
<sequence length="462" mass="51869">MDYIWIFGVTGDLSRRKLLPALAKLLQDGRELVIVGISRKQVRQSVFRAYVEKTCESVCEVSLNGLLDRLFYVQMDFDHLEEPEDPAVISAEKSLADIKAELEEIYGAPSRSLFILATMPEHFGRLARTIRGSDIAEEGTAAILIEKPFGYDLASAVEYNERISRYFDESAIFRIDHYLGKAMLRNLFSLRFSNAIFDAVWCKDYIEEVNLYALETLGIEGRGGYYDKAGALRDMVQSHMLQMAALVAMDAPEDLGTEAVRRSKIQSLRQMKLNLEESQFGQYTGSESENGFLDEEGVAPDSGTETFASLMLEIDAPRWQGVPFKLVTGKKLSEKKTVIEIKMKAAKLADQMDGVVTPNSIEINVQPEEGVRIRFNVLAPSSEAEIVERELDYCQSCLIGEKSPEAYEKLLIDALKGDLTLFASWGEIEAAWELVDPAVAYVRAHPERLLRYEAGRDVLGRV</sequence>
<dbReference type="GO" id="GO:0004345">
    <property type="term" value="F:glucose-6-phosphate dehydrogenase activity"/>
    <property type="evidence" value="ECO:0007669"/>
    <property type="project" value="InterPro"/>
</dbReference>
<dbReference type="GO" id="GO:0006006">
    <property type="term" value="P:glucose metabolic process"/>
    <property type="evidence" value="ECO:0007669"/>
    <property type="project" value="UniProtKB-KW"/>
</dbReference>
<dbReference type="Gene3D" id="3.40.50.720">
    <property type="entry name" value="NAD(P)-binding Rossmann-like Domain"/>
    <property type="match status" value="1"/>
</dbReference>
<comment type="pathway">
    <text evidence="1">Carbohydrate degradation; pentose phosphate pathway; D-ribulose 5-phosphate from D-glucose 6-phosphate (oxidative stage): step 1/3.</text>
</comment>
<keyword evidence="3" id="KW-0521">NADP</keyword>
<dbReference type="Pfam" id="PF02781">
    <property type="entry name" value="G6PD_C"/>
    <property type="match status" value="1"/>
</dbReference>
<keyword evidence="9" id="KW-1185">Reference proteome</keyword>
<dbReference type="AlphaFoldDB" id="A0A1G5RUT1"/>
<feature type="domain" description="Glucose-6-phosphate dehydrogenase C-terminal" evidence="7">
    <location>
        <begin position="189"/>
        <end position="456"/>
    </location>
</feature>
<evidence type="ECO:0000256" key="1">
    <source>
        <dbReference type="ARBA" id="ARBA00004937"/>
    </source>
</evidence>
<proteinExistence type="predicted"/>
<dbReference type="NCBIfam" id="TIGR00871">
    <property type="entry name" value="zwf"/>
    <property type="match status" value="1"/>
</dbReference>
<dbReference type="InterPro" id="IPR022675">
    <property type="entry name" value="G6P_DH_C"/>
</dbReference>
<keyword evidence="4" id="KW-0560">Oxidoreductase</keyword>
<gene>
    <name evidence="8" type="ORF">SAMN03080599_00865</name>
</gene>
<dbReference type="PRINTS" id="PR00079">
    <property type="entry name" value="G6PDHDRGNASE"/>
</dbReference>
<dbReference type="InterPro" id="IPR036291">
    <property type="entry name" value="NAD(P)-bd_dom_sf"/>
</dbReference>
<dbReference type="EMBL" id="FMWL01000003">
    <property type="protein sequence ID" value="SCZ77667.1"/>
    <property type="molecule type" value="Genomic_DNA"/>
</dbReference>
<dbReference type="Proteomes" id="UP000199208">
    <property type="component" value="Unassembled WGS sequence"/>
</dbReference>
<dbReference type="SUPFAM" id="SSF55347">
    <property type="entry name" value="Glyceraldehyde-3-phosphate dehydrogenase-like, C-terminal domain"/>
    <property type="match status" value="1"/>
</dbReference>
<dbReference type="GO" id="GO:0050661">
    <property type="term" value="F:NADP binding"/>
    <property type="evidence" value="ECO:0007669"/>
    <property type="project" value="InterPro"/>
</dbReference>
<dbReference type="PANTHER" id="PTHR23429">
    <property type="entry name" value="GLUCOSE-6-PHOSPHATE 1-DEHYDROGENASE G6PD"/>
    <property type="match status" value="1"/>
</dbReference>
<dbReference type="GO" id="GO:0009051">
    <property type="term" value="P:pentose-phosphate shunt, oxidative branch"/>
    <property type="evidence" value="ECO:0007669"/>
    <property type="project" value="TreeGrafter"/>
</dbReference>
<dbReference type="RefSeq" id="WP_170829286.1">
    <property type="nucleotide sequence ID" value="NZ_FMWL01000003.1"/>
</dbReference>
<evidence type="ECO:0000256" key="2">
    <source>
        <dbReference type="ARBA" id="ARBA00022526"/>
    </source>
</evidence>
<organism evidence="8 9">
    <name type="scientific">Acidaminobacter hydrogenoformans DSM 2784</name>
    <dbReference type="NCBI Taxonomy" id="1120920"/>
    <lineage>
        <taxon>Bacteria</taxon>
        <taxon>Bacillati</taxon>
        <taxon>Bacillota</taxon>
        <taxon>Clostridia</taxon>
        <taxon>Peptostreptococcales</taxon>
        <taxon>Acidaminobacteraceae</taxon>
        <taxon>Acidaminobacter</taxon>
    </lineage>
</organism>
<keyword evidence="2" id="KW-0313">Glucose metabolism</keyword>
<evidence type="ECO:0000259" key="6">
    <source>
        <dbReference type="Pfam" id="PF00479"/>
    </source>
</evidence>